<name>A0A6A4SZ51_SCOMX</name>
<comment type="caution">
    <text evidence="2">The sequence shown here is derived from an EMBL/GenBank/DDBJ whole genome shotgun (WGS) entry which is preliminary data.</text>
</comment>
<evidence type="ECO:0000256" key="1">
    <source>
        <dbReference type="SAM" id="MobiDB-lite"/>
    </source>
</evidence>
<gene>
    <name evidence="2" type="ORF">F2P81_006444</name>
</gene>
<sequence>MSRLTAQNKKGIWDPMTAHQRPEATQRPQESFPSACQLSSRLHDAAVQSYLYCHLVLMAARITHTAAVTGHLRCVIKDEKRFQRAGRAYRGLSDHTADDDIMLMGCPAVFLRVATARSSGYKCSTVAKKWSHD</sequence>
<evidence type="ECO:0000313" key="2">
    <source>
        <dbReference type="EMBL" id="KAF0040546.1"/>
    </source>
</evidence>
<dbReference type="EMBL" id="VEVO01000006">
    <property type="protein sequence ID" value="KAF0040546.1"/>
    <property type="molecule type" value="Genomic_DNA"/>
</dbReference>
<protein>
    <submittedName>
        <fullName evidence="2">Uncharacterized protein</fullName>
    </submittedName>
</protein>
<proteinExistence type="predicted"/>
<feature type="region of interest" description="Disordered" evidence="1">
    <location>
        <begin position="1"/>
        <end position="29"/>
    </location>
</feature>
<accession>A0A6A4SZ51</accession>
<evidence type="ECO:0000313" key="3">
    <source>
        <dbReference type="Proteomes" id="UP000438429"/>
    </source>
</evidence>
<dbReference type="AlphaFoldDB" id="A0A6A4SZ51"/>
<reference evidence="2 3" key="1">
    <citation type="submission" date="2019-06" db="EMBL/GenBank/DDBJ databases">
        <title>Draft genomes of female and male turbot (Scophthalmus maximus).</title>
        <authorList>
            <person name="Xu H."/>
            <person name="Xu X.-W."/>
            <person name="Shao C."/>
            <person name="Chen S."/>
        </authorList>
    </citation>
    <scope>NUCLEOTIDE SEQUENCE [LARGE SCALE GENOMIC DNA]</scope>
    <source>
        <strain evidence="2">Ysfricsl-2016a</strain>
        <tissue evidence="2">Blood</tissue>
    </source>
</reference>
<dbReference type="Proteomes" id="UP000438429">
    <property type="component" value="Unassembled WGS sequence"/>
</dbReference>
<organism evidence="2 3">
    <name type="scientific">Scophthalmus maximus</name>
    <name type="common">Turbot</name>
    <name type="synonym">Psetta maxima</name>
    <dbReference type="NCBI Taxonomy" id="52904"/>
    <lineage>
        <taxon>Eukaryota</taxon>
        <taxon>Metazoa</taxon>
        <taxon>Chordata</taxon>
        <taxon>Craniata</taxon>
        <taxon>Vertebrata</taxon>
        <taxon>Euteleostomi</taxon>
        <taxon>Actinopterygii</taxon>
        <taxon>Neopterygii</taxon>
        <taxon>Teleostei</taxon>
        <taxon>Neoteleostei</taxon>
        <taxon>Acanthomorphata</taxon>
        <taxon>Carangaria</taxon>
        <taxon>Pleuronectiformes</taxon>
        <taxon>Pleuronectoidei</taxon>
        <taxon>Scophthalmidae</taxon>
        <taxon>Scophthalmus</taxon>
    </lineage>
</organism>